<sequence>MPQLVTVRVKRPNHRTVRLWVPVLLVVIVLSPILLLALLGGIVVGYVYRIDSLRTLRGVWRVISALPGTRFDVEYDRTAFLVSIRLESDTPMNEQRKAILDMLAEGKITATEAERLIAAIEPGEPTTQSPSARTKGKAKYLRLVIDTMDNGEPGRVNIRVPLALLRAGVRLTALVPPQALEKANAEMAKNGVPFDLTQLKPDELEELVNHLDEVTVEIDQPDAQVRIFSE</sequence>
<name>A0ABV7PYU6_9ACTN</name>
<proteinExistence type="predicted"/>
<feature type="transmembrane region" description="Helical" evidence="1">
    <location>
        <begin position="20"/>
        <end position="48"/>
    </location>
</feature>
<protein>
    <recommendedName>
        <fullName evidence="2">YvlB/LiaX N-terminal domain-containing protein</fullName>
    </recommendedName>
</protein>
<comment type="caution">
    <text evidence="3">The sequence shown here is derived from an EMBL/GenBank/DDBJ whole genome shotgun (WGS) entry which is preliminary data.</text>
</comment>
<dbReference type="Proteomes" id="UP001595712">
    <property type="component" value="Unassembled WGS sequence"/>
</dbReference>
<gene>
    <name evidence="3" type="ORF">ACFO8M_14945</name>
</gene>
<accession>A0ABV7PYU6</accession>
<dbReference type="InterPro" id="IPR053959">
    <property type="entry name" value="YvlB/LiaX_N"/>
</dbReference>
<keyword evidence="1" id="KW-0472">Membrane</keyword>
<evidence type="ECO:0000313" key="3">
    <source>
        <dbReference type="EMBL" id="MFC3493776.1"/>
    </source>
</evidence>
<organism evidence="3 4">
    <name type="scientific">Glycomyces rhizosphaerae</name>
    <dbReference type="NCBI Taxonomy" id="2054422"/>
    <lineage>
        <taxon>Bacteria</taxon>
        <taxon>Bacillati</taxon>
        <taxon>Actinomycetota</taxon>
        <taxon>Actinomycetes</taxon>
        <taxon>Glycomycetales</taxon>
        <taxon>Glycomycetaceae</taxon>
        <taxon>Glycomyces</taxon>
    </lineage>
</organism>
<evidence type="ECO:0000259" key="2">
    <source>
        <dbReference type="Pfam" id="PF22746"/>
    </source>
</evidence>
<evidence type="ECO:0000313" key="4">
    <source>
        <dbReference type="Proteomes" id="UP001595712"/>
    </source>
</evidence>
<evidence type="ECO:0000256" key="1">
    <source>
        <dbReference type="SAM" id="Phobius"/>
    </source>
</evidence>
<dbReference type="Pfam" id="PF22746">
    <property type="entry name" value="SHOCT-like_DUF2089-C"/>
    <property type="match status" value="1"/>
</dbReference>
<dbReference type="EMBL" id="JBHRWO010000012">
    <property type="protein sequence ID" value="MFC3493776.1"/>
    <property type="molecule type" value="Genomic_DNA"/>
</dbReference>
<dbReference type="RefSeq" id="WP_387976808.1">
    <property type="nucleotide sequence ID" value="NZ_JBHRWO010000012.1"/>
</dbReference>
<reference evidence="4" key="1">
    <citation type="journal article" date="2019" name="Int. J. Syst. Evol. Microbiol.">
        <title>The Global Catalogue of Microorganisms (GCM) 10K type strain sequencing project: providing services to taxonomists for standard genome sequencing and annotation.</title>
        <authorList>
            <consortium name="The Broad Institute Genomics Platform"/>
            <consortium name="The Broad Institute Genome Sequencing Center for Infectious Disease"/>
            <person name="Wu L."/>
            <person name="Ma J."/>
        </authorList>
    </citation>
    <scope>NUCLEOTIDE SEQUENCE [LARGE SCALE GENOMIC DNA]</scope>
    <source>
        <strain evidence="4">CGMCC 4.7396</strain>
    </source>
</reference>
<keyword evidence="1" id="KW-0812">Transmembrane</keyword>
<keyword evidence="1" id="KW-1133">Transmembrane helix</keyword>
<keyword evidence="4" id="KW-1185">Reference proteome</keyword>
<feature type="domain" description="YvlB/LiaX N-terminal" evidence="2">
    <location>
        <begin position="94"/>
        <end position="124"/>
    </location>
</feature>